<evidence type="ECO:0000313" key="2">
    <source>
        <dbReference type="Proteomes" id="UP001281761"/>
    </source>
</evidence>
<accession>A0ABQ9Y577</accession>
<comment type="caution">
    <text evidence="1">The sequence shown here is derived from an EMBL/GenBank/DDBJ whole genome shotgun (WGS) entry which is preliminary data.</text>
</comment>
<dbReference type="Proteomes" id="UP001281761">
    <property type="component" value="Unassembled WGS sequence"/>
</dbReference>
<gene>
    <name evidence="1" type="ORF">BLNAU_6146</name>
</gene>
<proteinExistence type="predicted"/>
<sequence length="800" mass="86275">MNAKLTLTDTLIQHIDFSHATLGTALKIHVPSTISFNENSKVGEIFSNGTGSHVAILTSTELESSSISSLASQFLSWGPTLKNSNRFSKDEINEFVLIDEKSKVEELIYRWHPYDNETLFVDRTGGSHLKCGLSVLPCSSLSSNVRKVGTGEAIKVCSTLTETTGFVATKDLSITSSENTKQIMSVSSSTTFTTQDSNLTFTDLSFIPLPSNPSQNTEPSQRTDSLFVVESGSIELTTYSVSSFVLANKPLLTLTSGSLTLESCDISSITRSTGNGTVLEIAMDRVLFLSLNDVTFSSMPSSKESALLALSFPPFDESGPMPLFDFNLTNLHFVEMVENGNDESCFVSVVGSRLADWISENDTRFAGSYTNKSPLNNFLSFNETHALPASLLFYLLPSEGPVGVSCSGIDMAKCGSNSIWCPTISQSLDRLAAQKTNKIVVMDEIDLSTTISLPNDVIFSGNDAKTLCACVVGESGSFEASGDDVVSITTLDFSLPLSQSVDAVIVHSSDKLTLSRLHISSKGKSSAVFLRMTTGTTEMSNIVVHSEMEKNSVLFSLLEGSVNITTLAIETSVAQNGSVVKMEGGNLSLTGMTLSSSEPIEGQLLSLANSPFTLSNIKITNHTFLCPLFTFSDFGESSINNMNVSGSRALIHLGCQPRGAVDDDDEEDEGKHAMKKQFDTTCTIEFIGVPVDESEPQSFNSQCASSIERGADTTERSGIEGEEVLACTVVVFVGEIPWIAKQLSGDVDEKEMRGELEEVVPIHSPPKTSGTPSLIHMQFIITPFRESRPLRAHTDPITAF</sequence>
<organism evidence="1 2">
    <name type="scientific">Blattamonas nauphoetae</name>
    <dbReference type="NCBI Taxonomy" id="2049346"/>
    <lineage>
        <taxon>Eukaryota</taxon>
        <taxon>Metamonada</taxon>
        <taxon>Preaxostyla</taxon>
        <taxon>Oxymonadida</taxon>
        <taxon>Blattamonas</taxon>
    </lineage>
</organism>
<evidence type="ECO:0000313" key="1">
    <source>
        <dbReference type="EMBL" id="KAK2958897.1"/>
    </source>
</evidence>
<protein>
    <submittedName>
        <fullName evidence="1">Uncharacterized protein</fullName>
    </submittedName>
</protein>
<reference evidence="1 2" key="1">
    <citation type="journal article" date="2022" name="bioRxiv">
        <title>Genomics of Preaxostyla Flagellates Illuminates Evolutionary Transitions and the Path Towards Mitochondrial Loss.</title>
        <authorList>
            <person name="Novak L.V.F."/>
            <person name="Treitli S.C."/>
            <person name="Pyrih J."/>
            <person name="Halakuc P."/>
            <person name="Pipaliya S.V."/>
            <person name="Vacek V."/>
            <person name="Brzon O."/>
            <person name="Soukal P."/>
            <person name="Eme L."/>
            <person name="Dacks J.B."/>
            <person name="Karnkowska A."/>
            <person name="Elias M."/>
            <person name="Hampl V."/>
        </authorList>
    </citation>
    <scope>NUCLEOTIDE SEQUENCE [LARGE SCALE GENOMIC DNA]</scope>
    <source>
        <strain evidence="1">NAU3</strain>
        <tissue evidence="1">Gut</tissue>
    </source>
</reference>
<name>A0ABQ9Y577_9EUKA</name>
<keyword evidence="2" id="KW-1185">Reference proteome</keyword>
<dbReference type="EMBL" id="JARBJD010000034">
    <property type="protein sequence ID" value="KAK2958897.1"/>
    <property type="molecule type" value="Genomic_DNA"/>
</dbReference>